<dbReference type="GO" id="GO:0004822">
    <property type="term" value="F:isoleucine-tRNA ligase activity"/>
    <property type="evidence" value="ECO:0007669"/>
    <property type="project" value="UniProtKB-UniRule"/>
</dbReference>
<feature type="domain" description="Zinc finger FPG/IleRS-type" evidence="12">
    <location>
        <begin position="900"/>
        <end position="926"/>
    </location>
</feature>
<dbReference type="Pfam" id="PF00133">
    <property type="entry name" value="tRNA-synt_1"/>
    <property type="match status" value="1"/>
</dbReference>
<feature type="domain" description="Aminoacyl-tRNA synthetase class Ia" evidence="11">
    <location>
        <begin position="29"/>
        <end position="642"/>
    </location>
</feature>
<dbReference type="HAMAP" id="MF_02002">
    <property type="entry name" value="Ile_tRNA_synth_type1"/>
    <property type="match status" value="1"/>
</dbReference>
<proteinExistence type="inferred from homology"/>
<feature type="binding site" evidence="10">
    <location>
        <position position="921"/>
    </location>
    <ligand>
        <name>Zn(2+)</name>
        <dbReference type="ChEBI" id="CHEBI:29105"/>
    </ligand>
</feature>
<evidence type="ECO:0000256" key="9">
    <source>
        <dbReference type="ARBA" id="ARBA00048359"/>
    </source>
</evidence>
<dbReference type="InterPro" id="IPR010663">
    <property type="entry name" value="Znf_FPG/IleRS"/>
</dbReference>
<dbReference type="PROSITE" id="PS00178">
    <property type="entry name" value="AA_TRNA_LIGASE_I"/>
    <property type="match status" value="1"/>
</dbReference>
<dbReference type="EMBL" id="FQXV01000014">
    <property type="protein sequence ID" value="SHI20088.1"/>
    <property type="molecule type" value="Genomic_DNA"/>
</dbReference>
<dbReference type="NCBIfam" id="TIGR00392">
    <property type="entry name" value="ileS"/>
    <property type="match status" value="1"/>
</dbReference>
<dbReference type="SUPFAM" id="SSF47323">
    <property type="entry name" value="Anticodon-binding domain of a subclass of class I aminoacyl-tRNA synthetases"/>
    <property type="match status" value="1"/>
</dbReference>
<dbReference type="InterPro" id="IPR001412">
    <property type="entry name" value="aa-tRNA-synth_I_CS"/>
</dbReference>
<evidence type="ECO:0000313" key="15">
    <source>
        <dbReference type="Proteomes" id="UP000183995"/>
    </source>
</evidence>
<dbReference type="Gene3D" id="1.10.10.830">
    <property type="entry name" value="Ile-tRNA synthetase CP2 domain-like"/>
    <property type="match status" value="1"/>
</dbReference>
<dbReference type="InterPro" id="IPR014729">
    <property type="entry name" value="Rossmann-like_a/b/a_fold"/>
</dbReference>
<evidence type="ECO:0000259" key="13">
    <source>
        <dbReference type="Pfam" id="PF08264"/>
    </source>
</evidence>
<comment type="cofactor">
    <cofactor evidence="10">
        <name>Zn(2+)</name>
        <dbReference type="ChEBI" id="CHEBI:29105"/>
    </cofactor>
    <text evidence="10">Binds 1 zinc ion per subunit.</text>
</comment>
<keyword evidence="4 10" id="KW-0547">Nucleotide-binding</keyword>
<evidence type="ECO:0000313" key="14">
    <source>
        <dbReference type="EMBL" id="SHI20088.1"/>
    </source>
</evidence>
<keyword evidence="10" id="KW-0479">Metal-binding</keyword>
<evidence type="ECO:0000259" key="12">
    <source>
        <dbReference type="Pfam" id="PF06827"/>
    </source>
</evidence>
<keyword evidence="7 10" id="KW-0030">Aminoacyl-tRNA synthetase</keyword>
<accession>A0A1M5Z7L7</accession>
<reference evidence="14 15" key="1">
    <citation type="submission" date="2016-11" db="EMBL/GenBank/DDBJ databases">
        <authorList>
            <person name="Jaros S."/>
            <person name="Januszkiewicz K."/>
            <person name="Wedrychowicz H."/>
        </authorList>
    </citation>
    <scope>NUCLEOTIDE SEQUENCE [LARGE SCALE GENOMIC DNA]</scope>
    <source>
        <strain evidence="14 15">DSM 10068</strain>
    </source>
</reference>
<dbReference type="Pfam" id="PF08264">
    <property type="entry name" value="Anticodon_1"/>
    <property type="match status" value="1"/>
</dbReference>
<keyword evidence="5 10" id="KW-0067">ATP-binding</keyword>
<dbReference type="PANTHER" id="PTHR42765:SF1">
    <property type="entry name" value="ISOLEUCINE--TRNA LIGASE, MITOCHONDRIAL"/>
    <property type="match status" value="1"/>
</dbReference>
<dbReference type="InterPro" id="IPR002301">
    <property type="entry name" value="Ile-tRNA-ligase"/>
</dbReference>
<comment type="function">
    <text evidence="8 10">Catalyzes the attachment of isoleucine to tRNA(Ile). As IleRS can inadvertently accommodate and process structurally similar amino acids such as valine, to avoid such errors it has two additional distinct tRNA(Ile)-dependent editing activities. One activity is designated as 'pretransfer' editing and involves the hydrolysis of activated Val-AMP. The other activity is designated 'posttransfer' editing and involves deacylation of mischarged Val-tRNA(Ile).</text>
</comment>
<dbReference type="GO" id="GO:0006428">
    <property type="term" value="P:isoleucyl-tRNA aminoacylation"/>
    <property type="evidence" value="ECO:0007669"/>
    <property type="project" value="UniProtKB-UniRule"/>
</dbReference>
<dbReference type="STRING" id="1123282.SAMN02745823_03335"/>
<dbReference type="FunFam" id="3.40.50.620:FF:000152">
    <property type="entry name" value="Isoleucine--tRNA ligase"/>
    <property type="match status" value="1"/>
</dbReference>
<dbReference type="PANTHER" id="PTHR42765">
    <property type="entry name" value="SOLEUCYL-TRNA SYNTHETASE"/>
    <property type="match status" value="1"/>
</dbReference>
<keyword evidence="10" id="KW-0862">Zinc</keyword>
<feature type="binding site" evidence="10">
    <location>
        <position position="606"/>
    </location>
    <ligand>
        <name>ATP</name>
        <dbReference type="ChEBI" id="CHEBI:30616"/>
    </ligand>
</feature>
<protein>
    <recommendedName>
        <fullName evidence="10">Isoleucine--tRNA ligase</fullName>
        <ecNumber evidence="10">6.1.1.5</ecNumber>
    </recommendedName>
    <alternativeName>
        <fullName evidence="10">Isoleucyl-tRNA synthetase</fullName>
        <shortName evidence="10">IleRS</shortName>
    </alternativeName>
</protein>
<dbReference type="EC" id="6.1.1.5" evidence="10"/>
<dbReference type="OrthoDB" id="9810365at2"/>
<dbReference type="GO" id="GO:0002161">
    <property type="term" value="F:aminoacyl-tRNA deacylase activity"/>
    <property type="evidence" value="ECO:0007669"/>
    <property type="project" value="InterPro"/>
</dbReference>
<keyword evidence="3 10" id="KW-0436">Ligase</keyword>
<dbReference type="InterPro" id="IPR002300">
    <property type="entry name" value="aa-tRNA-synth_Ia"/>
</dbReference>
<dbReference type="InterPro" id="IPR009008">
    <property type="entry name" value="Val/Leu/Ile-tRNA-synth_edit"/>
</dbReference>
<feature type="binding site" evidence="10">
    <location>
        <position position="924"/>
    </location>
    <ligand>
        <name>Zn(2+)</name>
        <dbReference type="ChEBI" id="CHEBI:29105"/>
    </ligand>
</feature>
<dbReference type="InterPro" id="IPR023585">
    <property type="entry name" value="Ile-tRNA-ligase_type1"/>
</dbReference>
<dbReference type="GO" id="GO:0008270">
    <property type="term" value="F:zinc ion binding"/>
    <property type="evidence" value="ECO:0007669"/>
    <property type="project" value="UniProtKB-UniRule"/>
</dbReference>
<dbReference type="GO" id="GO:0000049">
    <property type="term" value="F:tRNA binding"/>
    <property type="evidence" value="ECO:0007669"/>
    <property type="project" value="InterPro"/>
</dbReference>
<comment type="subcellular location">
    <subcellularLocation>
        <location evidence="10">Cytoplasm</location>
    </subcellularLocation>
</comment>
<dbReference type="SUPFAM" id="SSF52374">
    <property type="entry name" value="Nucleotidylyl transferase"/>
    <property type="match status" value="1"/>
</dbReference>
<dbReference type="RefSeq" id="WP_073081514.1">
    <property type="nucleotide sequence ID" value="NZ_FQXV01000014.1"/>
</dbReference>
<feature type="domain" description="Methionyl/Valyl/Leucyl/Isoleucyl-tRNA synthetase anticodon-binding" evidence="13">
    <location>
        <begin position="685"/>
        <end position="842"/>
    </location>
</feature>
<evidence type="ECO:0000256" key="7">
    <source>
        <dbReference type="ARBA" id="ARBA00023146"/>
    </source>
</evidence>
<evidence type="ECO:0000256" key="5">
    <source>
        <dbReference type="ARBA" id="ARBA00022840"/>
    </source>
</evidence>
<dbReference type="AlphaFoldDB" id="A0A1M5Z7L7"/>
<evidence type="ECO:0000256" key="1">
    <source>
        <dbReference type="ARBA" id="ARBA00006887"/>
    </source>
</evidence>
<organism evidence="14 15">
    <name type="scientific">Sporobacter termitidis DSM 10068</name>
    <dbReference type="NCBI Taxonomy" id="1123282"/>
    <lineage>
        <taxon>Bacteria</taxon>
        <taxon>Bacillati</taxon>
        <taxon>Bacillota</taxon>
        <taxon>Clostridia</taxon>
        <taxon>Eubacteriales</taxon>
        <taxon>Oscillospiraceae</taxon>
        <taxon>Sporobacter</taxon>
    </lineage>
</organism>
<dbReference type="FunFam" id="1.10.730.20:FF:000001">
    <property type="entry name" value="Isoleucine--tRNA ligase"/>
    <property type="match status" value="1"/>
</dbReference>
<evidence type="ECO:0000256" key="2">
    <source>
        <dbReference type="ARBA" id="ARBA00022490"/>
    </source>
</evidence>
<dbReference type="Proteomes" id="UP000183995">
    <property type="component" value="Unassembled WGS sequence"/>
</dbReference>
<comment type="catalytic activity">
    <reaction evidence="9 10">
        <text>tRNA(Ile) + L-isoleucine + ATP = L-isoleucyl-tRNA(Ile) + AMP + diphosphate</text>
        <dbReference type="Rhea" id="RHEA:11060"/>
        <dbReference type="Rhea" id="RHEA-COMP:9666"/>
        <dbReference type="Rhea" id="RHEA-COMP:9695"/>
        <dbReference type="ChEBI" id="CHEBI:30616"/>
        <dbReference type="ChEBI" id="CHEBI:33019"/>
        <dbReference type="ChEBI" id="CHEBI:58045"/>
        <dbReference type="ChEBI" id="CHEBI:78442"/>
        <dbReference type="ChEBI" id="CHEBI:78528"/>
        <dbReference type="ChEBI" id="CHEBI:456215"/>
        <dbReference type="EC" id="6.1.1.5"/>
    </reaction>
</comment>
<dbReference type="Gene3D" id="3.90.740.10">
    <property type="entry name" value="Valyl/Leucyl/Isoleucyl-tRNA synthetase, editing domain"/>
    <property type="match status" value="1"/>
</dbReference>
<sequence>MPTDYNATINLPKTDFPMRAGLPKREPEMLAEFYKKDIYGHLMEKNEGKPLFILHDGPPFSNGDIHIGTAMNKILKDFIVRYKNMTGFKSPYVPGWDNHGMPIESAIIKKNKLDRKNMSIPQFRDACRAFAEDFVGRQRTQFKRLGVIGDWDRPYRTMDPAFEAREIRVFGKMYEAGYIYKGLKPVYWCPSDETALAEAEIEYADDPCTSIYVKFRVKDDKGVLKGVCDPEKTYFIIWTTTTWTLPGNLAISLGPDFEYAVVKAGEACYIVAADLVDDVMKKGGVTDYTILKKIPGRSLELAVAQHPFYDRESLVIVGDHVTIDTGTGCVHTAPGFGVDDFNVCRNYPQIPFVAPVNGRGVMTEEALQYAGIHYTKANEVILEDLKKSGALFAEEKIVHSYPHCWRCKNPIIFRATEQWFASVDAIKETAVAACEDIKWNPEWGKERMIAMIRERNDWCISRQRHWGLPIPVFYCGDCKKPVCTSETIDAVAGLFAEKGSNVWFEAEAVEILPAGYKCPHCGGTHFTKETDTLDGWFDSGSTHAAVLDKVPGLRSPADVYLEGGDQYRGWFQSSMLTSIAVKGAAPYKQIITHGWTVDGEGKAMHKSLGNAVSPDEVIKDYGADILRLWVASTDYRADMRISKDILKQLSDIYLKIRNTARFILGNLDGFDPDDAVPFEEMPELDKWAVIRFNRLIERVRASFDKYEYHTIYHGVHNFCAVEMSNIYLDIIKDRLYCDGTASLSRKSAQSAVYLILDGIVRLIAPILAFTAEEIWAAMPHRKNDVAESVLYNDMPRPNPAYDYAPGQESKWDKLLALRADVNKALEVARAGKVVGKPLDAEITLYLDETGRAAFEEIKNESLKDIFIVSKVDVAFGAGTGYETQEFKGARVEVRASQAPRCVRCWTHDDRVGESADHPELCPRCRKAVKER</sequence>
<comment type="domain">
    <text evidence="10">IleRS has two distinct active sites: one for aminoacylation and one for editing. The misactivated valine is translocated from the active site to the editing site, which sterically excludes the correctly activated isoleucine. The single editing site contains two valyl binding pockets, one specific for each substrate (Val-AMP or Val-tRNA(Ile)).</text>
</comment>
<keyword evidence="6 10" id="KW-0648">Protein biosynthesis</keyword>
<dbReference type="InterPro" id="IPR050081">
    <property type="entry name" value="Ile-tRNA_ligase"/>
</dbReference>
<evidence type="ECO:0000259" key="11">
    <source>
        <dbReference type="Pfam" id="PF00133"/>
    </source>
</evidence>
<feature type="binding site" evidence="10">
    <location>
        <position position="901"/>
    </location>
    <ligand>
        <name>Zn(2+)</name>
        <dbReference type="ChEBI" id="CHEBI:29105"/>
    </ligand>
</feature>
<name>A0A1M5Z7L7_9FIRM</name>
<dbReference type="Gene3D" id="3.40.50.620">
    <property type="entry name" value="HUPs"/>
    <property type="match status" value="2"/>
</dbReference>
<dbReference type="SUPFAM" id="SSF50677">
    <property type="entry name" value="ValRS/IleRS/LeuRS editing domain"/>
    <property type="match status" value="1"/>
</dbReference>
<dbReference type="InterPro" id="IPR009080">
    <property type="entry name" value="tRNAsynth_Ia_anticodon-bd"/>
</dbReference>
<dbReference type="CDD" id="cd07960">
    <property type="entry name" value="Anticodon_Ia_Ile_BEm"/>
    <property type="match status" value="1"/>
</dbReference>
<dbReference type="GO" id="GO:0005524">
    <property type="term" value="F:ATP binding"/>
    <property type="evidence" value="ECO:0007669"/>
    <property type="project" value="UniProtKB-UniRule"/>
</dbReference>
<keyword evidence="2 10" id="KW-0963">Cytoplasm</keyword>
<comment type="similarity">
    <text evidence="1 10">Belongs to the class-I aminoacyl-tRNA synthetase family. IleS type 1 subfamily.</text>
</comment>
<dbReference type="Gene3D" id="1.10.730.20">
    <property type="match status" value="1"/>
</dbReference>
<comment type="subunit">
    <text evidence="10">Monomer.</text>
</comment>
<evidence type="ECO:0000256" key="3">
    <source>
        <dbReference type="ARBA" id="ARBA00022598"/>
    </source>
</evidence>
<keyword evidence="15" id="KW-1185">Reference proteome</keyword>
<feature type="binding site" evidence="10">
    <location>
        <position position="562"/>
    </location>
    <ligand>
        <name>L-isoleucyl-5'-AMP</name>
        <dbReference type="ChEBI" id="CHEBI:178002"/>
    </ligand>
</feature>
<feature type="binding site" evidence="10">
    <location>
        <position position="904"/>
    </location>
    <ligand>
        <name>Zn(2+)</name>
        <dbReference type="ChEBI" id="CHEBI:29105"/>
    </ligand>
</feature>
<gene>
    <name evidence="10" type="primary">ileS</name>
    <name evidence="14" type="ORF">SAMN02745823_03335</name>
</gene>
<evidence type="ECO:0000256" key="6">
    <source>
        <dbReference type="ARBA" id="ARBA00022917"/>
    </source>
</evidence>
<evidence type="ECO:0000256" key="4">
    <source>
        <dbReference type="ARBA" id="ARBA00022741"/>
    </source>
</evidence>
<evidence type="ECO:0000256" key="8">
    <source>
        <dbReference type="ARBA" id="ARBA00025217"/>
    </source>
</evidence>
<dbReference type="PRINTS" id="PR00984">
    <property type="entry name" value="TRNASYNTHILE"/>
</dbReference>
<dbReference type="GO" id="GO:0005829">
    <property type="term" value="C:cytosol"/>
    <property type="evidence" value="ECO:0007669"/>
    <property type="project" value="TreeGrafter"/>
</dbReference>
<feature type="short sequence motif" description="'HIGH' region" evidence="10">
    <location>
        <begin position="59"/>
        <end position="69"/>
    </location>
</feature>
<dbReference type="Pfam" id="PF06827">
    <property type="entry name" value="zf-FPG_IleRS"/>
    <property type="match status" value="1"/>
</dbReference>
<dbReference type="InterPro" id="IPR033708">
    <property type="entry name" value="Anticodon_Ile_BEm"/>
</dbReference>
<feature type="short sequence motif" description="'KMSKS' region" evidence="10">
    <location>
        <begin position="603"/>
        <end position="607"/>
    </location>
</feature>
<dbReference type="InterPro" id="IPR013155">
    <property type="entry name" value="M/V/L/I-tRNA-synth_anticd-bd"/>
</dbReference>
<evidence type="ECO:0000256" key="10">
    <source>
        <dbReference type="HAMAP-Rule" id="MF_02002"/>
    </source>
</evidence>